<evidence type="ECO:0000256" key="2">
    <source>
        <dbReference type="SAM" id="SignalP"/>
    </source>
</evidence>
<sequence length="848" mass="94220">MKPLSLLLFLPLLVAAATNGNTDSNPPPPNTGPTTDAVDNDEGEIPHQTAWALGQNECTAWPHIARFFVRRWSTPSTSWVSPNSPSQSLPAPPSTEHGPEGCGCTGGPNGRFEDDVYGPVERDHMWTWMADWADHPSRSNLPYRAWIPDVWAGGGPCPRLSRWSDLWRGFPGETLAPRDTGYRFAGAVEKEMRRADEIDQQLIALLWPAGDLPAELAPFDEEVFSGLPSYLDLRAAWGRWVQRSLDRRGRIVYELFWGEQRDWIIDQLPDVWVELRRLDYWGRTALGSWFYNTRESADIIRRYIAYGVPVVYRWNPDFANDDNLHDLAPRDAPSEDLETLPLTPPHRRQNPDLPRLRDTPYTHRHSRRAYFNVVPAREGSTAAQALPPVEEGRDRSQDESSMDDDAVSLGLSSVERFEAEHAQRNATPAPAPPVPVPEAVVIDSGLSEQFNVLVRARRDVIIEAISAEEAAVRYRLQPDTFRPLTAREARERYDLQPQTFQYVPRSNEGASGSSLAVENAIPARTVASSPRSGGSSSRGGSRSSSRGGATREPALLARMRLPRAASAAGSSHAGASLSERLSAPGVTVNDDSSDSHAASQLPRSFANTPTGVHEPSNGHAEWTFVLVDSGPATDRFRAQLEAGAMGTHEARVRYAVANRLPFATAFLHVAYRGQARSYDSHHVPDDWFIREGTSATEMREAWRLGVFRVLRRGHARAALARGGLLARIAEMAGLTVNDALNGPSEDVRLNGSPYTYRTLGGRDLVDDWLSEDEISILIGRVGRGGSASLWPSPRVLYRGSDDEAWSEQLEAWFLQRWQLLHGSEGDDAARSHKSWRGYMKLLNERRDP</sequence>
<feature type="region of interest" description="Disordered" evidence="1">
    <location>
        <begin position="19"/>
        <end position="42"/>
    </location>
</feature>
<name>A0A165K802_EXIGL</name>
<feature type="chain" id="PRO_5007860610" description="Enterotoxin" evidence="2">
    <location>
        <begin position="17"/>
        <end position="848"/>
    </location>
</feature>
<accession>A0A165K802</accession>
<dbReference type="OrthoDB" id="3270336at2759"/>
<dbReference type="AlphaFoldDB" id="A0A165K802"/>
<feature type="compositionally biased region" description="Low complexity" evidence="1">
    <location>
        <begin position="528"/>
        <end position="553"/>
    </location>
</feature>
<protein>
    <recommendedName>
        <fullName evidence="5">Enterotoxin</fullName>
    </recommendedName>
</protein>
<evidence type="ECO:0000313" key="3">
    <source>
        <dbReference type="EMBL" id="KZV95937.1"/>
    </source>
</evidence>
<feature type="signal peptide" evidence="2">
    <location>
        <begin position="1"/>
        <end position="16"/>
    </location>
</feature>
<organism evidence="3 4">
    <name type="scientific">Exidia glandulosa HHB12029</name>
    <dbReference type="NCBI Taxonomy" id="1314781"/>
    <lineage>
        <taxon>Eukaryota</taxon>
        <taxon>Fungi</taxon>
        <taxon>Dikarya</taxon>
        <taxon>Basidiomycota</taxon>
        <taxon>Agaricomycotina</taxon>
        <taxon>Agaricomycetes</taxon>
        <taxon>Auriculariales</taxon>
        <taxon>Exidiaceae</taxon>
        <taxon>Exidia</taxon>
    </lineage>
</organism>
<feature type="compositionally biased region" description="Gly residues" evidence="1">
    <location>
        <begin position="100"/>
        <end position="109"/>
    </location>
</feature>
<evidence type="ECO:0000256" key="1">
    <source>
        <dbReference type="SAM" id="MobiDB-lite"/>
    </source>
</evidence>
<feature type="region of interest" description="Disordered" evidence="1">
    <location>
        <begin position="490"/>
        <end position="553"/>
    </location>
</feature>
<feature type="region of interest" description="Disordered" evidence="1">
    <location>
        <begin position="379"/>
        <end position="405"/>
    </location>
</feature>
<keyword evidence="4" id="KW-1185">Reference proteome</keyword>
<feature type="region of interest" description="Disordered" evidence="1">
    <location>
        <begin position="325"/>
        <end position="359"/>
    </location>
</feature>
<feature type="compositionally biased region" description="Polar residues" evidence="1">
    <location>
        <begin position="595"/>
        <end position="610"/>
    </location>
</feature>
<evidence type="ECO:0000313" key="4">
    <source>
        <dbReference type="Proteomes" id="UP000077266"/>
    </source>
</evidence>
<dbReference type="Proteomes" id="UP000077266">
    <property type="component" value="Unassembled WGS sequence"/>
</dbReference>
<proteinExistence type="predicted"/>
<gene>
    <name evidence="3" type="ORF">EXIGLDRAFT_765756</name>
</gene>
<reference evidence="3 4" key="1">
    <citation type="journal article" date="2016" name="Mol. Biol. Evol.">
        <title>Comparative Genomics of Early-Diverging Mushroom-Forming Fungi Provides Insights into the Origins of Lignocellulose Decay Capabilities.</title>
        <authorList>
            <person name="Nagy L.G."/>
            <person name="Riley R."/>
            <person name="Tritt A."/>
            <person name="Adam C."/>
            <person name="Daum C."/>
            <person name="Floudas D."/>
            <person name="Sun H."/>
            <person name="Yadav J.S."/>
            <person name="Pangilinan J."/>
            <person name="Larsson K.H."/>
            <person name="Matsuura K."/>
            <person name="Barry K."/>
            <person name="Labutti K."/>
            <person name="Kuo R."/>
            <person name="Ohm R.A."/>
            <person name="Bhattacharya S.S."/>
            <person name="Shirouzu T."/>
            <person name="Yoshinaga Y."/>
            <person name="Martin F.M."/>
            <person name="Grigoriev I.V."/>
            <person name="Hibbett D.S."/>
        </authorList>
    </citation>
    <scope>NUCLEOTIDE SEQUENCE [LARGE SCALE GENOMIC DNA]</scope>
    <source>
        <strain evidence="3 4">HHB12029</strain>
    </source>
</reference>
<feature type="region of interest" description="Disordered" evidence="1">
    <location>
        <begin position="584"/>
        <end position="617"/>
    </location>
</feature>
<keyword evidence="2" id="KW-0732">Signal</keyword>
<evidence type="ECO:0008006" key="5">
    <source>
        <dbReference type="Google" id="ProtNLM"/>
    </source>
</evidence>
<feature type="compositionally biased region" description="Polar residues" evidence="1">
    <location>
        <begin position="76"/>
        <end position="89"/>
    </location>
</feature>
<dbReference type="InParanoid" id="A0A165K802"/>
<dbReference type="EMBL" id="KV425949">
    <property type="protein sequence ID" value="KZV95937.1"/>
    <property type="molecule type" value="Genomic_DNA"/>
</dbReference>
<feature type="region of interest" description="Disordered" evidence="1">
    <location>
        <begin position="76"/>
        <end position="110"/>
    </location>
</feature>